<keyword evidence="4 6" id="KW-0964">Secreted</keyword>
<dbReference type="Pfam" id="PF00048">
    <property type="entry name" value="IL8"/>
    <property type="match status" value="1"/>
</dbReference>
<dbReference type="FunCoup" id="K7DZR3">
    <property type="interactions" value="297"/>
</dbReference>
<dbReference type="GO" id="GO:0008009">
    <property type="term" value="F:chemokine activity"/>
    <property type="evidence" value="ECO:0000318"/>
    <property type="project" value="GO_Central"/>
</dbReference>
<evidence type="ECO:0000256" key="5">
    <source>
        <dbReference type="ARBA" id="ARBA00023157"/>
    </source>
</evidence>
<dbReference type="InterPro" id="IPR018048">
    <property type="entry name" value="Chemokine_CXC_CS"/>
</dbReference>
<dbReference type="GO" id="GO:0006954">
    <property type="term" value="P:inflammatory response"/>
    <property type="evidence" value="ECO:0000318"/>
    <property type="project" value="GO_Central"/>
</dbReference>
<dbReference type="CDD" id="cd00273">
    <property type="entry name" value="Chemokine_CXC"/>
    <property type="match status" value="1"/>
</dbReference>
<sequence>MKRNQIAFLCGLVFLTLTGVQAFWSSKSRRCSCIDVSADIHRKNILHLEQFPPGSSCSNTEIIATLENGIKKCLDPDSPLVKKAVKAWKKMKGHKKNKPQRRTTIQPRKNASKNKKFQRRPSA</sequence>
<dbReference type="InterPro" id="IPR001089">
    <property type="entry name" value="Chemokine_CXC"/>
</dbReference>
<dbReference type="GO" id="GO:0005615">
    <property type="term" value="C:extracellular space"/>
    <property type="evidence" value="ECO:0000318"/>
    <property type="project" value="GO_Central"/>
</dbReference>
<dbReference type="OrthoDB" id="9948647at2759"/>
<reference evidence="9 10" key="1">
    <citation type="journal article" date="2007" name="Nature">
        <title>Genome of the marsupial Monodelphis domestica reveals innovation in non-coding sequences.</title>
        <authorList>
            <person name="Mikkelsen T.S."/>
            <person name="Wakefield M.J."/>
            <person name="Aken B."/>
            <person name="Amemiya C.T."/>
            <person name="Chang J.L."/>
            <person name="Duke S."/>
            <person name="Garber M."/>
            <person name="Gentles A.J."/>
            <person name="Goodstadt L."/>
            <person name="Heger A."/>
            <person name="Jurka J."/>
            <person name="Kamal M."/>
            <person name="Mauceli E."/>
            <person name="Searle S.M."/>
            <person name="Sharpe T."/>
            <person name="Baker M.L."/>
            <person name="Batzer M.A."/>
            <person name="Benos P.V."/>
            <person name="Belov K."/>
            <person name="Clamp M."/>
            <person name="Cook A."/>
            <person name="Cuff J."/>
            <person name="Das R."/>
            <person name="Davidow L."/>
            <person name="Deakin J.E."/>
            <person name="Fazzari M.J."/>
            <person name="Glass J.L."/>
            <person name="Grabherr M."/>
            <person name="Greally J.M."/>
            <person name="Gu W."/>
            <person name="Hore T.A."/>
            <person name="Huttley G.A."/>
            <person name="Kleber M."/>
            <person name="Jirtle R.L."/>
            <person name="Koina E."/>
            <person name="Lee J.T."/>
            <person name="Mahony S."/>
            <person name="Marra M.A."/>
            <person name="Miller R.D."/>
            <person name="Nicholls R.D."/>
            <person name="Oda M."/>
            <person name="Papenfuss A.T."/>
            <person name="Parra Z.E."/>
            <person name="Pollock D.D."/>
            <person name="Ray D.A."/>
            <person name="Schein J.E."/>
            <person name="Speed T.P."/>
            <person name="Thompson K."/>
            <person name="VandeBerg J.L."/>
            <person name="Wade C.M."/>
            <person name="Walker J.A."/>
            <person name="Waters P.D."/>
            <person name="Webber C."/>
            <person name="Weidman J.R."/>
            <person name="Xie X."/>
            <person name="Zody M.C."/>
            <person name="Baldwin J."/>
            <person name="Abdouelleil A."/>
            <person name="Abdulkadir J."/>
            <person name="Abebe A."/>
            <person name="Abera B."/>
            <person name="Abreu J."/>
            <person name="Acer S.C."/>
            <person name="Aftuck L."/>
            <person name="Alexander A."/>
            <person name="An P."/>
            <person name="Anderson E."/>
            <person name="Anderson S."/>
            <person name="Arachi H."/>
            <person name="Azer M."/>
            <person name="Bachantsang P."/>
            <person name="Barry A."/>
            <person name="Bayul T."/>
            <person name="Berlin A."/>
            <person name="Bessette D."/>
            <person name="Bloom T."/>
            <person name="Bloom T."/>
            <person name="Boguslavskiy L."/>
            <person name="Bonnet C."/>
            <person name="Boukhgalter B."/>
            <person name="Bourzgui I."/>
            <person name="Brown A."/>
            <person name="Cahill P."/>
            <person name="Channer S."/>
            <person name="Cheshatsang Y."/>
            <person name="Chuda L."/>
            <person name="Citroen M."/>
            <person name="Collymore A."/>
            <person name="Cooke P."/>
            <person name="Costello M."/>
            <person name="D'Aco K."/>
            <person name="Daza R."/>
            <person name="De Haan G."/>
            <person name="DeGray S."/>
            <person name="DeMaso C."/>
            <person name="Dhargay N."/>
            <person name="Dooley K."/>
            <person name="Dooley E."/>
            <person name="Doricent M."/>
            <person name="Dorje P."/>
            <person name="Dorjee K."/>
            <person name="Dupes A."/>
            <person name="Elong R."/>
            <person name="Falk J."/>
            <person name="Farina A."/>
            <person name="Faro S."/>
            <person name="Ferguson D."/>
            <person name="Fisher S."/>
            <person name="Foley C.D."/>
            <person name="Franke A."/>
            <person name="Friedrich D."/>
            <person name="Gadbois L."/>
            <person name="Gearin G."/>
            <person name="Gearin C.R."/>
            <person name="Giannoukos G."/>
            <person name="Goode T."/>
            <person name="Graham J."/>
            <person name="Grandbois E."/>
            <person name="Grewal S."/>
            <person name="Gyaltsen K."/>
            <person name="Hafez N."/>
            <person name="Hagos B."/>
            <person name="Hall J."/>
            <person name="Henson C."/>
            <person name="Hollinger A."/>
            <person name="Honan T."/>
            <person name="Huard M.D."/>
            <person name="Hughes L."/>
            <person name="Hurhula B."/>
            <person name="Husby M.E."/>
            <person name="Kamat A."/>
            <person name="Kanga B."/>
            <person name="Kashin S."/>
            <person name="Khazanovich D."/>
            <person name="Kisner P."/>
            <person name="Lance K."/>
            <person name="Lara M."/>
            <person name="Lee W."/>
            <person name="Lennon N."/>
            <person name="Letendre F."/>
            <person name="LeVine R."/>
            <person name="Lipovsky A."/>
            <person name="Liu X."/>
            <person name="Liu J."/>
            <person name="Liu S."/>
            <person name="Lokyitsang T."/>
            <person name="Lokyitsang Y."/>
            <person name="Lubonja R."/>
            <person name="Lui A."/>
            <person name="MacDonald P."/>
            <person name="Magnisalis V."/>
            <person name="Maru K."/>
            <person name="Matthews C."/>
            <person name="McCusker W."/>
            <person name="McDonough S."/>
            <person name="Mehta T."/>
            <person name="Meldrim J."/>
            <person name="Meneus L."/>
            <person name="Mihai O."/>
            <person name="Mihalev A."/>
            <person name="Mihova T."/>
            <person name="Mittelman R."/>
            <person name="Mlenga V."/>
            <person name="Montmayeur A."/>
            <person name="Mulrain L."/>
            <person name="Navidi A."/>
            <person name="Naylor J."/>
            <person name="Negash T."/>
            <person name="Nguyen T."/>
            <person name="Nguyen N."/>
            <person name="Nicol R."/>
            <person name="Norbu C."/>
            <person name="Norbu N."/>
            <person name="Novod N."/>
            <person name="O'Neill B."/>
            <person name="Osman S."/>
            <person name="Markiewicz E."/>
            <person name="Oyono O.L."/>
            <person name="Patti C."/>
            <person name="Phunkhang P."/>
            <person name="Pierre F."/>
            <person name="Priest M."/>
            <person name="Raghuraman S."/>
            <person name="Rege F."/>
            <person name="Reyes R."/>
            <person name="Rise C."/>
            <person name="Rogov P."/>
            <person name="Ross K."/>
            <person name="Ryan E."/>
            <person name="Settipalli S."/>
            <person name="Shea T."/>
            <person name="Sherpa N."/>
            <person name="Shi L."/>
            <person name="Shih D."/>
            <person name="Sparrow T."/>
            <person name="Spaulding J."/>
            <person name="Stalker J."/>
            <person name="Stange-Thomann N."/>
            <person name="Stavropoulos S."/>
            <person name="Stone C."/>
            <person name="Strader C."/>
            <person name="Tesfaye S."/>
            <person name="Thomson T."/>
            <person name="Thoulutsang Y."/>
            <person name="Thoulutsang D."/>
            <person name="Topham K."/>
            <person name="Topping I."/>
            <person name="Tsamla T."/>
            <person name="Vassiliev H."/>
            <person name="Vo A."/>
            <person name="Wangchuk T."/>
            <person name="Wangdi T."/>
            <person name="Weiand M."/>
            <person name="Wilkinson J."/>
            <person name="Wilson A."/>
            <person name="Yadav S."/>
            <person name="Young G."/>
            <person name="Yu Q."/>
            <person name="Zembek L."/>
            <person name="Zhong D."/>
            <person name="Zimmer A."/>
            <person name="Zwirko Z."/>
            <person name="Jaffe D.B."/>
            <person name="Alvarez P."/>
            <person name="Brockman W."/>
            <person name="Butler J."/>
            <person name="Chin C."/>
            <person name="Gnerre S."/>
            <person name="MacCallum I."/>
            <person name="Graves J.A."/>
            <person name="Ponting C.P."/>
            <person name="Breen M."/>
            <person name="Samollow P.B."/>
            <person name="Lander E.S."/>
            <person name="Lindblad-Toh K."/>
        </authorList>
    </citation>
    <scope>NUCLEOTIDE SEQUENCE [LARGE SCALE GENOMIC DNA]</scope>
</reference>
<dbReference type="GO" id="GO:0070098">
    <property type="term" value="P:chemokine-mediated signaling pathway"/>
    <property type="evidence" value="ECO:0000318"/>
    <property type="project" value="GO_Central"/>
</dbReference>
<dbReference type="PANTHER" id="PTHR12015">
    <property type="entry name" value="SMALL INDUCIBLE CYTOKINE A"/>
    <property type="match status" value="1"/>
</dbReference>
<feature type="compositionally biased region" description="Basic residues" evidence="7">
    <location>
        <begin position="88"/>
        <end position="101"/>
    </location>
</feature>
<dbReference type="Ensembl" id="ENSMODT00000042123.2">
    <property type="protein sequence ID" value="ENSMODP00000039014.1"/>
    <property type="gene ID" value="ENSMODG00000029043.2"/>
</dbReference>
<evidence type="ECO:0000256" key="4">
    <source>
        <dbReference type="ARBA" id="ARBA00022525"/>
    </source>
</evidence>
<dbReference type="InterPro" id="IPR039809">
    <property type="entry name" value="Chemokine_b/g/d"/>
</dbReference>
<dbReference type="Bgee" id="ENSMODG00000029043">
    <property type="expression patterns" value="Expressed in heart and 10 other cell types or tissues"/>
</dbReference>
<dbReference type="SMART" id="SM00199">
    <property type="entry name" value="SCY"/>
    <property type="match status" value="1"/>
</dbReference>
<keyword evidence="6" id="KW-0145">Chemotaxis</keyword>
<evidence type="ECO:0000259" key="8">
    <source>
        <dbReference type="SMART" id="SM00199"/>
    </source>
</evidence>
<accession>K7DZR3</accession>
<reference evidence="9" key="3">
    <citation type="submission" date="2025-09" db="UniProtKB">
        <authorList>
            <consortium name="Ensembl"/>
        </authorList>
    </citation>
    <scope>IDENTIFICATION</scope>
</reference>
<dbReference type="GO" id="GO:0071222">
    <property type="term" value="P:cellular response to lipopolysaccharide"/>
    <property type="evidence" value="ECO:0000318"/>
    <property type="project" value="GO_Central"/>
</dbReference>
<keyword evidence="10" id="KW-1185">Reference proteome</keyword>
<evidence type="ECO:0000256" key="2">
    <source>
        <dbReference type="ARBA" id="ARBA00010665"/>
    </source>
</evidence>
<feature type="region of interest" description="Disordered" evidence="7">
    <location>
        <begin position="88"/>
        <end position="123"/>
    </location>
</feature>
<dbReference type="GO" id="GO:0006955">
    <property type="term" value="P:immune response"/>
    <property type="evidence" value="ECO:0007669"/>
    <property type="project" value="InterPro"/>
</dbReference>
<evidence type="ECO:0000313" key="10">
    <source>
        <dbReference type="Proteomes" id="UP000002280"/>
    </source>
</evidence>
<protein>
    <recommendedName>
        <fullName evidence="6">C-X-C motif chemokine</fullName>
    </recommendedName>
</protein>
<comment type="similarity">
    <text evidence="2 6">Belongs to the intercrine alpha (chemokine CxC) family.</text>
</comment>
<dbReference type="Proteomes" id="UP000002280">
    <property type="component" value="Chromosome 5"/>
</dbReference>
<dbReference type="PROSITE" id="PS00471">
    <property type="entry name" value="SMALL_CYTOKINES_CXC"/>
    <property type="match status" value="1"/>
</dbReference>
<proteinExistence type="inferred from homology"/>
<dbReference type="KEGG" id="mdo:103102273"/>
<dbReference type="OMA" id="RRTTIQP"/>
<evidence type="ECO:0000313" key="9">
    <source>
        <dbReference type="Ensembl" id="ENSMODP00000039014.1"/>
    </source>
</evidence>
<dbReference type="PANTHER" id="PTHR12015:SF210">
    <property type="entry name" value="C-X-C MOTIF CHEMOKINE 9"/>
    <property type="match status" value="1"/>
</dbReference>
<dbReference type="Gene3D" id="2.40.50.40">
    <property type="match status" value="1"/>
</dbReference>
<reference evidence="9" key="2">
    <citation type="submission" date="2025-08" db="UniProtKB">
        <authorList>
            <consortium name="Ensembl"/>
        </authorList>
    </citation>
    <scope>IDENTIFICATION</scope>
</reference>
<dbReference type="AlphaFoldDB" id="K7DZR3"/>
<evidence type="ECO:0000256" key="6">
    <source>
        <dbReference type="RuleBase" id="RU361149"/>
    </source>
</evidence>
<dbReference type="GO" id="GO:0030593">
    <property type="term" value="P:neutrophil chemotaxis"/>
    <property type="evidence" value="ECO:0000318"/>
    <property type="project" value="GO_Central"/>
</dbReference>
<dbReference type="eggNOG" id="ENOG502TDRN">
    <property type="taxonomic scope" value="Eukaryota"/>
</dbReference>
<dbReference type="InterPro" id="IPR036048">
    <property type="entry name" value="Interleukin_8-like_sf"/>
</dbReference>
<feature type="chain" id="PRO_5005138190" description="C-X-C motif chemokine" evidence="6">
    <location>
        <begin position="23"/>
        <end position="123"/>
    </location>
</feature>
<dbReference type="SUPFAM" id="SSF54117">
    <property type="entry name" value="Interleukin 8-like chemokines"/>
    <property type="match status" value="1"/>
</dbReference>
<keyword evidence="6" id="KW-0732">Signal</keyword>
<dbReference type="GO" id="GO:0045236">
    <property type="term" value="F:CXCR chemokine receptor binding"/>
    <property type="evidence" value="ECO:0000318"/>
    <property type="project" value="GO_Central"/>
</dbReference>
<evidence type="ECO:0000256" key="1">
    <source>
        <dbReference type="ARBA" id="ARBA00004613"/>
    </source>
</evidence>
<dbReference type="PRINTS" id="PR00436">
    <property type="entry name" value="INTERLEUKIN8"/>
</dbReference>
<keyword evidence="3 6" id="KW-0202">Cytokine</keyword>
<keyword evidence="5" id="KW-1015">Disulfide bond</keyword>
<dbReference type="InterPro" id="IPR001811">
    <property type="entry name" value="Chemokine_IL8-like_dom"/>
</dbReference>
<dbReference type="GeneTree" id="ENSGT00940000161751"/>
<feature type="compositionally biased region" description="Basic residues" evidence="7">
    <location>
        <begin position="110"/>
        <end position="123"/>
    </location>
</feature>
<dbReference type="FunFam" id="2.40.50.40:FF:000004">
    <property type="entry name" value="C-X-C motif chemokine"/>
    <property type="match status" value="1"/>
</dbReference>
<dbReference type="InParanoid" id="K7DZR3"/>
<dbReference type="STRING" id="13616.ENSMODP00000039014"/>
<dbReference type="InterPro" id="IPR033899">
    <property type="entry name" value="CXC_Chemokine_domain"/>
</dbReference>
<organism evidence="9 10">
    <name type="scientific">Monodelphis domestica</name>
    <name type="common">Gray short-tailed opossum</name>
    <dbReference type="NCBI Taxonomy" id="13616"/>
    <lineage>
        <taxon>Eukaryota</taxon>
        <taxon>Metazoa</taxon>
        <taxon>Chordata</taxon>
        <taxon>Craniata</taxon>
        <taxon>Vertebrata</taxon>
        <taxon>Euteleostomi</taxon>
        <taxon>Mammalia</taxon>
        <taxon>Metatheria</taxon>
        <taxon>Didelphimorphia</taxon>
        <taxon>Didelphidae</taxon>
        <taxon>Monodelphis</taxon>
    </lineage>
</organism>
<dbReference type="GeneID" id="103102273"/>
<comment type="subcellular location">
    <subcellularLocation>
        <location evidence="1 6">Secreted</location>
    </subcellularLocation>
</comment>
<evidence type="ECO:0000256" key="7">
    <source>
        <dbReference type="SAM" id="MobiDB-lite"/>
    </source>
</evidence>
<dbReference type="PRINTS" id="PR00437">
    <property type="entry name" value="SMALLCYTKCXC"/>
</dbReference>
<feature type="domain" description="Chemokine interleukin-8-like" evidence="8">
    <location>
        <begin position="28"/>
        <end position="88"/>
    </location>
</feature>
<name>K7DZR3_MONDO</name>
<evidence type="ECO:0000256" key="3">
    <source>
        <dbReference type="ARBA" id="ARBA00022514"/>
    </source>
</evidence>
<feature type="signal peptide" evidence="6">
    <location>
        <begin position="1"/>
        <end position="22"/>
    </location>
</feature>
<dbReference type="HOGENOM" id="CLU_143902_2_2_1"/>
<dbReference type="CTD" id="4283"/>